<feature type="domain" description="MucBP" evidence="3">
    <location>
        <begin position="157"/>
        <end position="214"/>
    </location>
</feature>
<evidence type="ECO:0000313" key="5">
    <source>
        <dbReference type="Proteomes" id="UP000195412"/>
    </source>
</evidence>
<dbReference type="InterPro" id="IPR009459">
    <property type="entry name" value="MucBP_dom"/>
</dbReference>
<proteinExistence type="predicted"/>
<dbReference type="AlphaFoldDB" id="A0A1Y6JVN4"/>
<keyword evidence="1" id="KW-0677">Repeat</keyword>
<accession>A0A1Y6JVN4</accession>
<protein>
    <recommendedName>
        <fullName evidence="3">MucBP domain-containing protein</fullName>
    </recommendedName>
</protein>
<feature type="region of interest" description="Disordered" evidence="2">
    <location>
        <begin position="12"/>
        <end position="68"/>
    </location>
</feature>
<reference evidence="5" key="1">
    <citation type="submission" date="2017-05" db="EMBL/GenBank/DDBJ databases">
        <authorList>
            <person name="Papadimitriou K."/>
        </authorList>
    </citation>
    <scope>NUCLEOTIDE SEQUENCE [LARGE SCALE GENOMIC DNA]</scope>
    <source>
        <strain evidence="5">ACA-DC 3411</strain>
    </source>
</reference>
<gene>
    <name evidence="4" type="ORF">LZ3411_0865</name>
</gene>
<sequence>MALMDWVKRFVTPRATAKRSPRPHQAPRATPAHQAATQDQPPVMDAQPTRPTPQPPVVQSPADAQPAVVTAPRVTKTTAKPAATLVVRLVDTANHPLQPALALTGKIGEPVHAAFPVIPGYVLLRMDGMTQTFLSEYGLTTLVYQRQWGQPVITYLIDYDSGQLLDLPQLQRASLGAAFQLTPPTIDGYHIFRAQGNQHGTYTDHAQRMLYFYRRDAWQTVQRVQQYVTLTADHPVYDLPAGQTYGYQFPAQSLWRLFAIITLTDQSVWYNLGGNQWLSAEDTQRHEHWERHLEIPRVTQLTGHNVQLTGTVDYVPQGTVMIYREPYGEIAGQLANGELLEIRRRVVDDQQLVWYQIGPAAYINARYVRLARQL</sequence>
<dbReference type="Pfam" id="PF06458">
    <property type="entry name" value="MucBP"/>
    <property type="match status" value="2"/>
</dbReference>
<evidence type="ECO:0000259" key="3">
    <source>
        <dbReference type="Pfam" id="PF06458"/>
    </source>
</evidence>
<dbReference type="KEGG" id="lzy:LZ3411_0865"/>
<dbReference type="RefSeq" id="WP_087741787.1">
    <property type="nucleotide sequence ID" value="NZ_LT854705.1"/>
</dbReference>
<dbReference type="Gene3D" id="3.10.20.320">
    <property type="entry name" value="Putative peptidoglycan bound protein (lpxtg motif)"/>
    <property type="match status" value="1"/>
</dbReference>
<evidence type="ECO:0000313" key="4">
    <source>
        <dbReference type="EMBL" id="SMS13915.1"/>
    </source>
</evidence>
<dbReference type="EMBL" id="LT854705">
    <property type="protein sequence ID" value="SMS13915.1"/>
    <property type="molecule type" value="Genomic_DNA"/>
</dbReference>
<name>A0A1Y6JVN4_9LACO</name>
<evidence type="ECO:0000256" key="2">
    <source>
        <dbReference type="SAM" id="MobiDB-lite"/>
    </source>
</evidence>
<dbReference type="Proteomes" id="UP000195412">
    <property type="component" value="Chromosome I"/>
</dbReference>
<organism evidence="4 5">
    <name type="scientific">Levilactobacillus zymae</name>
    <dbReference type="NCBI Taxonomy" id="267363"/>
    <lineage>
        <taxon>Bacteria</taxon>
        <taxon>Bacillati</taxon>
        <taxon>Bacillota</taxon>
        <taxon>Bacilli</taxon>
        <taxon>Lactobacillales</taxon>
        <taxon>Lactobacillaceae</taxon>
        <taxon>Levilactobacillus</taxon>
    </lineage>
</organism>
<feature type="domain" description="MucBP" evidence="3">
    <location>
        <begin position="86"/>
        <end position="144"/>
    </location>
</feature>
<evidence type="ECO:0000256" key="1">
    <source>
        <dbReference type="ARBA" id="ARBA00022737"/>
    </source>
</evidence>